<dbReference type="InterPro" id="IPR056565">
    <property type="entry name" value="Fn3_ATF7IP"/>
</dbReference>
<dbReference type="Proteomes" id="UP001566132">
    <property type="component" value="Unassembled WGS sequence"/>
</dbReference>
<feature type="coiled-coil region" evidence="1">
    <location>
        <begin position="427"/>
        <end position="468"/>
    </location>
</feature>
<gene>
    <name evidence="4" type="ORF">ABEB36_001396</name>
</gene>
<evidence type="ECO:0000313" key="4">
    <source>
        <dbReference type="EMBL" id="KAL1517661.1"/>
    </source>
</evidence>
<keyword evidence="5" id="KW-1185">Reference proteome</keyword>
<feature type="compositionally biased region" description="Basic and acidic residues" evidence="2">
    <location>
        <begin position="281"/>
        <end position="295"/>
    </location>
</feature>
<feature type="compositionally biased region" description="Polar residues" evidence="2">
    <location>
        <begin position="190"/>
        <end position="207"/>
    </location>
</feature>
<organism evidence="4 5">
    <name type="scientific">Hypothenemus hampei</name>
    <name type="common">Coffee berry borer</name>
    <dbReference type="NCBI Taxonomy" id="57062"/>
    <lineage>
        <taxon>Eukaryota</taxon>
        <taxon>Metazoa</taxon>
        <taxon>Ecdysozoa</taxon>
        <taxon>Arthropoda</taxon>
        <taxon>Hexapoda</taxon>
        <taxon>Insecta</taxon>
        <taxon>Pterygota</taxon>
        <taxon>Neoptera</taxon>
        <taxon>Endopterygota</taxon>
        <taxon>Coleoptera</taxon>
        <taxon>Polyphaga</taxon>
        <taxon>Cucujiformia</taxon>
        <taxon>Curculionidae</taxon>
        <taxon>Scolytinae</taxon>
        <taxon>Hypothenemus</taxon>
    </lineage>
</organism>
<dbReference type="AlphaFoldDB" id="A0ABD1FHN5"/>
<comment type="caution">
    <text evidence="4">The sequence shown here is derived from an EMBL/GenBank/DDBJ whole genome shotgun (WGS) entry which is preliminary data.</text>
</comment>
<evidence type="ECO:0000256" key="2">
    <source>
        <dbReference type="SAM" id="MobiDB-lite"/>
    </source>
</evidence>
<feature type="region of interest" description="Disordered" evidence="2">
    <location>
        <begin position="582"/>
        <end position="603"/>
    </location>
</feature>
<keyword evidence="1" id="KW-0175">Coiled coil</keyword>
<feature type="compositionally biased region" description="Basic and acidic residues" evidence="2">
    <location>
        <begin position="310"/>
        <end position="320"/>
    </location>
</feature>
<feature type="compositionally biased region" description="Basic and acidic residues" evidence="2">
    <location>
        <begin position="35"/>
        <end position="47"/>
    </location>
</feature>
<reference evidence="4 5" key="1">
    <citation type="submission" date="2024-05" db="EMBL/GenBank/DDBJ databases">
        <title>Genetic variation in Jamaican populations of the coffee berry borer (Hypothenemus hampei).</title>
        <authorList>
            <person name="Errbii M."/>
            <person name="Myrie A."/>
        </authorList>
    </citation>
    <scope>NUCLEOTIDE SEQUENCE [LARGE SCALE GENOMIC DNA]</scope>
    <source>
        <strain evidence="4">JA-Hopewell-2020-01-JO</strain>
        <tissue evidence="4">Whole body</tissue>
    </source>
</reference>
<dbReference type="PANTHER" id="PTHR23210:SF26">
    <property type="entry name" value="ACTIVATING TRANSCRIPTION FACTOR 7-INTERACTING PROTEIN 1"/>
    <property type="match status" value="1"/>
</dbReference>
<evidence type="ECO:0000256" key="1">
    <source>
        <dbReference type="SAM" id="Coils"/>
    </source>
</evidence>
<dbReference type="PANTHER" id="PTHR23210">
    <property type="entry name" value="ACTIVATING TRANSCRIPTION FACTOR 7 INTERACTING PROTEIN"/>
    <property type="match status" value="1"/>
</dbReference>
<feature type="region of interest" description="Disordered" evidence="2">
    <location>
        <begin position="1"/>
        <end position="127"/>
    </location>
</feature>
<feature type="compositionally biased region" description="Polar residues" evidence="2">
    <location>
        <begin position="1"/>
        <end position="22"/>
    </location>
</feature>
<feature type="compositionally biased region" description="Basic and acidic residues" evidence="2">
    <location>
        <begin position="88"/>
        <end position="101"/>
    </location>
</feature>
<protein>
    <recommendedName>
        <fullName evidence="3">Activating transcription factor 7-interacting protein Fn3 domain-containing protein</fullName>
    </recommendedName>
</protein>
<feature type="compositionally biased region" description="Basic and acidic residues" evidence="2">
    <location>
        <begin position="255"/>
        <end position="273"/>
    </location>
</feature>
<evidence type="ECO:0000259" key="3">
    <source>
        <dbReference type="Pfam" id="PF16794"/>
    </source>
</evidence>
<proteinExistence type="predicted"/>
<dbReference type="EMBL" id="JBDJPC010000001">
    <property type="protein sequence ID" value="KAL1517661.1"/>
    <property type="molecule type" value="Genomic_DNA"/>
</dbReference>
<feature type="region of interest" description="Disordered" evidence="2">
    <location>
        <begin position="243"/>
        <end position="356"/>
    </location>
</feature>
<feature type="region of interest" description="Disordered" evidence="2">
    <location>
        <begin position="139"/>
        <end position="214"/>
    </location>
</feature>
<feature type="domain" description="Activating transcription factor 7-interacting protein Fn3" evidence="3">
    <location>
        <begin position="751"/>
        <end position="847"/>
    </location>
</feature>
<feature type="compositionally biased region" description="Basic and acidic residues" evidence="2">
    <location>
        <begin position="154"/>
        <end position="170"/>
    </location>
</feature>
<accession>A0ABD1FHN5</accession>
<dbReference type="Pfam" id="PF16794">
    <property type="entry name" value="fn3_4"/>
    <property type="match status" value="1"/>
</dbReference>
<name>A0ABD1FHN5_HYPHA</name>
<sequence length="852" mass="93986">MPSIEQANGTSGNVTLPTTTEVFNKFKPPSSENGKGSDSEESFHLDLDDFDDTERESVTSNGRNKEIREETEDDILNKFDSPSPTDQIDLKDEDAILKDDDVVIDSHSTQKQGPTTQINMSSPYESYEDGEFKSLYEVEAPEKNNETCETMVTDDGKETSVDDMKSKTDPSEEGETGIPDDRQVGASVKGCSNMSMPNQETDNLPNNEKTEDDESDLLDVSMVLETEEDDACAIRDAIADAEEKQLGEKSDEEPNDRLEIVDKETADKEKEIVEETITNFEDPKLESDDKREKMQKVTGNKDVLEELGEEMEKMDAKEMESDASEEISQDNVAKETPLTMKRPHSSSESDPSDIKKPKIVSDLTDADHNIATAPSTSKSEPTPTLKTLSSFAKFMQCRKLTGKLSRSDLEQFCIQKICECLMLKSTEGELHQEVKKQQKNLENLRKELQQLSKQCSDLEVVNKKLMGDLRSQNGIKKPLVPLKITRSVGLQVHLNPVNDMSIQNRRRQVLLTSPSPVKQSLVQNNSVKNRQRAGVNVASTPVKPLLQTTPQKSPLNGGSTNTQSTILNQMLQKRQGVLKRATPPLVKKPSEPTKPSSNSGVIDLTEDEKPIMGYKTVNGKDSNKSLVTPSKSVGKPVLVGPNKTSSITSGIRLTPASVIPSSGNGSSLLYMVPTITTTAPGGQPKVTLLNFQPTNGVLSGTLNGSPVSVMSNKSSPILTIKTLPPNAVRLKHPAPLPSPPRIPVDPSLKPLPPKPHLTLKKIDMGIILQWKMPYNLELYEAIASYQLYAYQETNATPNTNMWRKVGDVKALALPMACTLTQFADKNKYYFAVRSVDVHKRFGAFSDPEHISL</sequence>
<evidence type="ECO:0000313" key="5">
    <source>
        <dbReference type="Proteomes" id="UP001566132"/>
    </source>
</evidence>
<feature type="compositionally biased region" description="Polar residues" evidence="2">
    <location>
        <begin position="106"/>
        <end position="124"/>
    </location>
</feature>
<dbReference type="InterPro" id="IPR026085">
    <property type="entry name" value="ATF7-int"/>
</dbReference>